<evidence type="ECO:0000256" key="2">
    <source>
        <dbReference type="ARBA" id="ARBA00017703"/>
    </source>
</evidence>
<organism evidence="11 12">
    <name type="scientific">Clostridium lapidicellarium</name>
    <dbReference type="NCBI Taxonomy" id="3240931"/>
    <lineage>
        <taxon>Bacteria</taxon>
        <taxon>Bacillati</taxon>
        <taxon>Bacillota</taxon>
        <taxon>Clostridia</taxon>
        <taxon>Eubacteriales</taxon>
        <taxon>Clostridiaceae</taxon>
        <taxon>Clostridium</taxon>
    </lineage>
</organism>
<dbReference type="EC" id="2.7.7.7" evidence="1"/>
<dbReference type="Gene3D" id="1.10.8.60">
    <property type="match status" value="1"/>
</dbReference>
<dbReference type="NCBIfam" id="TIGR01128">
    <property type="entry name" value="holA"/>
    <property type="match status" value="1"/>
</dbReference>
<name>A0ABV4DXJ9_9CLOT</name>
<evidence type="ECO:0000256" key="5">
    <source>
        <dbReference type="ARBA" id="ARBA00022705"/>
    </source>
</evidence>
<keyword evidence="4 11" id="KW-0548">Nucleotidyltransferase</keyword>
<sequence length="344" mass="39985">MIDIAAFNKNLKNGHIENCYLFCGNDEFLMRENIRLLIKRVLKPDFIDLNYVKFDGNSLENFDAVINACETLPFMSDKKVVLVYRASFMEEERGYKSKLSGEFKKIKGYLKNVPQQCILIFYCVFKSKRDKPGRIIYSLDKDICVVKADKIKGYQLENKVQKFFQIRGKNIRKMDLRIFCNLMEGNNLSVIENEVEKLCCYTCGRDIKREDIQKMFLSGSEEDIFDVVNAISNKNLKRALYLLNELVDSGAKTNYILSMIERQFSMLFKIKLLLERGKKKPEIMKLLKIKSGYGYSIMVQQSKKFTLRQLKRSIGLCLNTEKNMKSLSLDGKTELELLLINTVA</sequence>
<dbReference type="Pfam" id="PF06144">
    <property type="entry name" value="DNA_pol3_delta"/>
    <property type="match status" value="1"/>
</dbReference>
<dbReference type="InterPro" id="IPR048466">
    <property type="entry name" value="DNA_pol3_delta-like_C"/>
</dbReference>
<keyword evidence="12" id="KW-1185">Reference proteome</keyword>
<proteinExistence type="inferred from homology"/>
<reference evidence="11 12" key="1">
    <citation type="submission" date="2024-08" db="EMBL/GenBank/DDBJ databases">
        <title>Clostridium lapicellarii sp. nov., and Clostridium renhuaiense sp. nov., two species isolated from the mud in a fermentation cellar used for producing sauce-flavour Chinese liquors.</title>
        <authorList>
            <person name="Yang F."/>
            <person name="Wang H."/>
            <person name="Chen L.Q."/>
            <person name="Zhou N."/>
            <person name="Lu J.J."/>
            <person name="Pu X.X."/>
            <person name="Wan B."/>
            <person name="Wang L."/>
            <person name="Liu S.J."/>
        </authorList>
    </citation>
    <scope>NUCLEOTIDE SEQUENCE [LARGE SCALE GENOMIC DNA]</scope>
    <source>
        <strain evidence="11 12">MT-113</strain>
    </source>
</reference>
<dbReference type="InterPro" id="IPR027417">
    <property type="entry name" value="P-loop_NTPase"/>
</dbReference>
<dbReference type="RefSeq" id="WP_369868584.1">
    <property type="nucleotide sequence ID" value="NZ_JBGFFE010000004.1"/>
</dbReference>
<evidence type="ECO:0000313" key="12">
    <source>
        <dbReference type="Proteomes" id="UP001565220"/>
    </source>
</evidence>
<keyword evidence="5" id="KW-0235">DNA replication</keyword>
<dbReference type="Proteomes" id="UP001565220">
    <property type="component" value="Unassembled WGS sequence"/>
</dbReference>
<evidence type="ECO:0000256" key="3">
    <source>
        <dbReference type="ARBA" id="ARBA00022679"/>
    </source>
</evidence>
<dbReference type="EMBL" id="JBGFFE010000004">
    <property type="protein sequence ID" value="MEY8762976.1"/>
    <property type="molecule type" value="Genomic_DNA"/>
</dbReference>
<comment type="catalytic activity">
    <reaction evidence="8">
        <text>DNA(n) + a 2'-deoxyribonucleoside 5'-triphosphate = DNA(n+1) + diphosphate</text>
        <dbReference type="Rhea" id="RHEA:22508"/>
        <dbReference type="Rhea" id="RHEA-COMP:17339"/>
        <dbReference type="Rhea" id="RHEA-COMP:17340"/>
        <dbReference type="ChEBI" id="CHEBI:33019"/>
        <dbReference type="ChEBI" id="CHEBI:61560"/>
        <dbReference type="ChEBI" id="CHEBI:173112"/>
        <dbReference type="EC" id="2.7.7.7"/>
    </reaction>
</comment>
<dbReference type="PANTHER" id="PTHR34388">
    <property type="entry name" value="DNA POLYMERASE III SUBUNIT DELTA"/>
    <property type="match status" value="1"/>
</dbReference>
<dbReference type="PANTHER" id="PTHR34388:SF1">
    <property type="entry name" value="DNA POLYMERASE III SUBUNIT DELTA"/>
    <property type="match status" value="1"/>
</dbReference>
<evidence type="ECO:0000256" key="6">
    <source>
        <dbReference type="ARBA" id="ARBA00022932"/>
    </source>
</evidence>
<dbReference type="InterPro" id="IPR005790">
    <property type="entry name" value="DNA_polIII_delta"/>
</dbReference>
<accession>A0ABV4DXJ9</accession>
<evidence type="ECO:0000259" key="9">
    <source>
        <dbReference type="Pfam" id="PF06144"/>
    </source>
</evidence>
<dbReference type="InterPro" id="IPR008921">
    <property type="entry name" value="DNA_pol3_clamp-load_cplx_C"/>
</dbReference>
<evidence type="ECO:0000259" key="10">
    <source>
        <dbReference type="Pfam" id="PF21694"/>
    </source>
</evidence>
<dbReference type="SUPFAM" id="SSF52540">
    <property type="entry name" value="P-loop containing nucleoside triphosphate hydrolases"/>
    <property type="match status" value="1"/>
</dbReference>
<dbReference type="InterPro" id="IPR010372">
    <property type="entry name" value="DNA_pol3_delta_N"/>
</dbReference>
<protein>
    <recommendedName>
        <fullName evidence="2">DNA polymerase III subunit delta</fullName>
        <ecNumber evidence="1">2.7.7.7</ecNumber>
    </recommendedName>
</protein>
<evidence type="ECO:0000313" key="11">
    <source>
        <dbReference type="EMBL" id="MEY8762976.1"/>
    </source>
</evidence>
<comment type="caution">
    <text evidence="11">The sequence shown here is derived from an EMBL/GenBank/DDBJ whole genome shotgun (WGS) entry which is preliminary data.</text>
</comment>
<dbReference type="GO" id="GO:0003887">
    <property type="term" value="F:DNA-directed DNA polymerase activity"/>
    <property type="evidence" value="ECO:0007669"/>
    <property type="project" value="UniProtKB-EC"/>
</dbReference>
<evidence type="ECO:0000256" key="8">
    <source>
        <dbReference type="ARBA" id="ARBA00049244"/>
    </source>
</evidence>
<keyword evidence="6" id="KW-0239">DNA-directed DNA polymerase</keyword>
<feature type="domain" description="DNA polymerase III delta N-terminal" evidence="9">
    <location>
        <begin position="20"/>
        <end position="148"/>
    </location>
</feature>
<dbReference type="Gene3D" id="3.40.50.300">
    <property type="entry name" value="P-loop containing nucleotide triphosphate hydrolases"/>
    <property type="match status" value="1"/>
</dbReference>
<comment type="similarity">
    <text evidence="7">Belongs to the DNA polymerase HolA subunit family.</text>
</comment>
<feature type="domain" description="DNA polymerase III delta subunit-like C-terminal" evidence="10">
    <location>
        <begin position="221"/>
        <end position="341"/>
    </location>
</feature>
<dbReference type="Gene3D" id="1.20.272.10">
    <property type="match status" value="1"/>
</dbReference>
<dbReference type="SUPFAM" id="SSF48019">
    <property type="entry name" value="post-AAA+ oligomerization domain-like"/>
    <property type="match status" value="1"/>
</dbReference>
<evidence type="ECO:0000256" key="7">
    <source>
        <dbReference type="ARBA" id="ARBA00034754"/>
    </source>
</evidence>
<gene>
    <name evidence="11" type="primary">holA</name>
    <name evidence="11" type="ORF">AB8S09_04840</name>
</gene>
<keyword evidence="3 11" id="KW-0808">Transferase</keyword>
<dbReference type="Pfam" id="PF21694">
    <property type="entry name" value="DNA_pol3_delta_C"/>
    <property type="match status" value="1"/>
</dbReference>
<evidence type="ECO:0000256" key="1">
    <source>
        <dbReference type="ARBA" id="ARBA00012417"/>
    </source>
</evidence>
<evidence type="ECO:0000256" key="4">
    <source>
        <dbReference type="ARBA" id="ARBA00022695"/>
    </source>
</evidence>